<comment type="caution">
    <text evidence="2">The sequence shown here is derived from an EMBL/GenBank/DDBJ whole genome shotgun (WGS) entry which is preliminary data.</text>
</comment>
<proteinExistence type="predicted"/>
<feature type="region of interest" description="Disordered" evidence="1">
    <location>
        <begin position="13"/>
        <end position="323"/>
    </location>
</feature>
<dbReference type="AlphaFoldDB" id="A0AA38X0B0"/>
<sequence>MVILGGLEIVAAGYLLKELRGDSKEEEERERERRRRRRHHSRDDHHRPHRDDDSPPRRPSRPSQQLLPPQQGPPRPYSAPPPQNRPQMLPVAMAATAATMWPRPQQGPPPQGPPQSYPTWPQGPPQQQSQQMMQQRPPQPQPQWQGGPPPQNRPPGNNFVPPPIQRPQTSYPPPGVHIDLKTGKVQHDMFPPEMPRGDSKKSGEAREYYEGGGGGGRHESYDRRRENSAPNVQPPQQQRPQYPQNYGGEHGQYSYSQPQISVTPAVHHATTIPQGYAELDSETPGRYRGYGDEKSGRGKSNSFSGRYEDDDYGMRSPPPAYRE</sequence>
<feature type="compositionally biased region" description="Polar residues" evidence="1">
    <location>
        <begin position="253"/>
        <end position="262"/>
    </location>
</feature>
<protein>
    <submittedName>
        <fullName evidence="2">Uncharacterized protein</fullName>
    </submittedName>
</protein>
<keyword evidence="3" id="KW-1185">Reference proteome</keyword>
<feature type="compositionally biased region" description="Basic and acidic residues" evidence="1">
    <location>
        <begin position="283"/>
        <end position="296"/>
    </location>
</feature>
<evidence type="ECO:0000313" key="3">
    <source>
        <dbReference type="Proteomes" id="UP001172673"/>
    </source>
</evidence>
<feature type="compositionally biased region" description="Basic and acidic residues" evidence="1">
    <location>
        <begin position="195"/>
        <end position="209"/>
    </location>
</feature>
<gene>
    <name evidence="2" type="ORF">H2200_011273</name>
</gene>
<organism evidence="2 3">
    <name type="scientific">Cladophialophora chaetospira</name>
    <dbReference type="NCBI Taxonomy" id="386627"/>
    <lineage>
        <taxon>Eukaryota</taxon>
        <taxon>Fungi</taxon>
        <taxon>Dikarya</taxon>
        <taxon>Ascomycota</taxon>
        <taxon>Pezizomycotina</taxon>
        <taxon>Eurotiomycetes</taxon>
        <taxon>Chaetothyriomycetidae</taxon>
        <taxon>Chaetothyriales</taxon>
        <taxon>Herpotrichiellaceae</taxon>
        <taxon>Cladophialophora</taxon>
    </lineage>
</organism>
<feature type="compositionally biased region" description="Pro residues" evidence="1">
    <location>
        <begin position="137"/>
        <end position="153"/>
    </location>
</feature>
<feature type="compositionally biased region" description="Basic and acidic residues" evidence="1">
    <location>
        <begin position="216"/>
        <end position="227"/>
    </location>
</feature>
<dbReference type="Proteomes" id="UP001172673">
    <property type="component" value="Unassembled WGS sequence"/>
</dbReference>
<feature type="compositionally biased region" description="Low complexity" evidence="1">
    <location>
        <begin position="234"/>
        <end position="244"/>
    </location>
</feature>
<name>A0AA38X0B0_9EURO</name>
<evidence type="ECO:0000256" key="1">
    <source>
        <dbReference type="SAM" id="MobiDB-lite"/>
    </source>
</evidence>
<feature type="compositionally biased region" description="Pro residues" evidence="1">
    <location>
        <begin position="160"/>
        <end position="175"/>
    </location>
</feature>
<feature type="compositionally biased region" description="Pro residues" evidence="1">
    <location>
        <begin position="105"/>
        <end position="124"/>
    </location>
</feature>
<evidence type="ECO:0000313" key="2">
    <source>
        <dbReference type="EMBL" id="KAJ9604437.1"/>
    </source>
</evidence>
<accession>A0AA38X0B0</accession>
<reference evidence="2" key="1">
    <citation type="submission" date="2022-10" db="EMBL/GenBank/DDBJ databases">
        <title>Culturing micro-colonial fungi from biological soil crusts in the Mojave desert and describing Neophaeococcomyces mojavensis, and introducing the new genera and species Taxawa tesnikishii.</title>
        <authorList>
            <person name="Kurbessoian T."/>
            <person name="Stajich J.E."/>
        </authorList>
    </citation>
    <scope>NUCLEOTIDE SEQUENCE</scope>
    <source>
        <strain evidence="2">TK_41</strain>
    </source>
</reference>
<dbReference type="EMBL" id="JAPDRK010000019">
    <property type="protein sequence ID" value="KAJ9604437.1"/>
    <property type="molecule type" value="Genomic_DNA"/>
</dbReference>
<feature type="compositionally biased region" description="Low complexity" evidence="1">
    <location>
        <begin position="125"/>
        <end position="136"/>
    </location>
</feature>
<feature type="compositionally biased region" description="Pro residues" evidence="1">
    <location>
        <begin position="70"/>
        <end position="84"/>
    </location>
</feature>
<feature type="compositionally biased region" description="Basic and acidic residues" evidence="1">
    <location>
        <begin position="41"/>
        <end position="56"/>
    </location>
</feature>
<feature type="compositionally biased region" description="Basic and acidic residues" evidence="1">
    <location>
        <begin position="178"/>
        <end position="187"/>
    </location>
</feature>